<proteinExistence type="predicted"/>
<evidence type="ECO:0000256" key="1">
    <source>
        <dbReference type="ARBA" id="ARBA00022741"/>
    </source>
</evidence>
<dbReference type="CDD" id="cd03221">
    <property type="entry name" value="ABCF_EF-3"/>
    <property type="match status" value="2"/>
</dbReference>
<dbReference type="Pfam" id="PF00005">
    <property type="entry name" value="ABC_tran"/>
    <property type="match status" value="2"/>
</dbReference>
<evidence type="ECO:0000259" key="5">
    <source>
        <dbReference type="PROSITE" id="PS50893"/>
    </source>
</evidence>
<keyword evidence="1" id="KW-0547">Nucleotide-binding</keyword>
<dbReference type="InterPro" id="IPR037118">
    <property type="entry name" value="Val-tRNA_synth_C_sf"/>
</dbReference>
<dbReference type="Gene3D" id="3.40.50.300">
    <property type="entry name" value="P-loop containing nucleotide triphosphate hydrolases"/>
    <property type="match status" value="2"/>
</dbReference>
<reference evidence="6 7" key="1">
    <citation type="submission" date="2023-07" db="EMBL/GenBank/DDBJ databases">
        <title>Genomic Encyclopedia of Type Strains, Phase IV (KMG-IV): sequencing the most valuable type-strain genomes for metagenomic binning, comparative biology and taxonomic classification.</title>
        <authorList>
            <person name="Goeker M."/>
        </authorList>
    </citation>
    <scope>NUCLEOTIDE SEQUENCE [LARGE SCALE GENOMIC DNA]</scope>
    <source>
        <strain evidence="6 7">DSM 45903</strain>
    </source>
</reference>
<dbReference type="Pfam" id="PF16326">
    <property type="entry name" value="ABC_tran_CTD"/>
    <property type="match status" value="1"/>
</dbReference>
<comment type="caution">
    <text evidence="6">The sequence shown here is derived from an EMBL/GenBank/DDBJ whole genome shotgun (WGS) entry which is preliminary data.</text>
</comment>
<dbReference type="InterPro" id="IPR051309">
    <property type="entry name" value="ABCF_ATPase"/>
</dbReference>
<dbReference type="Gene3D" id="1.10.287.380">
    <property type="entry name" value="Valyl-tRNA synthetase, C-terminal domain"/>
    <property type="match status" value="1"/>
</dbReference>
<dbReference type="PANTHER" id="PTHR42855">
    <property type="entry name" value="ABC TRANSPORTER ATP-BINDING SUBUNIT"/>
    <property type="match status" value="1"/>
</dbReference>
<keyword evidence="2 6" id="KW-0067">ATP-binding</keyword>
<keyword evidence="3" id="KW-0175">Coiled coil</keyword>
<feature type="region of interest" description="Disordered" evidence="4">
    <location>
        <begin position="289"/>
        <end position="314"/>
    </location>
</feature>
<evidence type="ECO:0000256" key="4">
    <source>
        <dbReference type="SAM" id="MobiDB-lite"/>
    </source>
</evidence>
<dbReference type="RefSeq" id="WP_309868596.1">
    <property type="nucleotide sequence ID" value="NZ_JAVDQG010000010.1"/>
</dbReference>
<dbReference type="Pfam" id="PF12848">
    <property type="entry name" value="ABC_tran_Xtn"/>
    <property type="match status" value="1"/>
</dbReference>
<dbReference type="PROSITE" id="PS00211">
    <property type="entry name" value="ABC_TRANSPORTER_1"/>
    <property type="match status" value="1"/>
</dbReference>
<feature type="compositionally biased region" description="Basic and acidic residues" evidence="4">
    <location>
        <begin position="299"/>
        <end position="314"/>
    </location>
</feature>
<feature type="region of interest" description="Disordered" evidence="4">
    <location>
        <begin position="611"/>
        <end position="637"/>
    </location>
</feature>
<dbReference type="SMART" id="SM00382">
    <property type="entry name" value="AAA"/>
    <property type="match status" value="2"/>
</dbReference>
<dbReference type="InterPro" id="IPR032781">
    <property type="entry name" value="ABC_tran_Xtn"/>
</dbReference>
<feature type="compositionally biased region" description="Basic and acidic residues" evidence="4">
    <location>
        <begin position="554"/>
        <end position="573"/>
    </location>
</feature>
<evidence type="ECO:0000256" key="3">
    <source>
        <dbReference type="SAM" id="Coils"/>
    </source>
</evidence>
<evidence type="ECO:0000313" key="7">
    <source>
        <dbReference type="Proteomes" id="UP001185012"/>
    </source>
</evidence>
<dbReference type="GO" id="GO:0005524">
    <property type="term" value="F:ATP binding"/>
    <property type="evidence" value="ECO:0007669"/>
    <property type="project" value="UniProtKB-KW"/>
</dbReference>
<dbReference type="InterPro" id="IPR017871">
    <property type="entry name" value="ABC_transporter-like_CS"/>
</dbReference>
<evidence type="ECO:0000313" key="6">
    <source>
        <dbReference type="EMBL" id="MDR6227528.1"/>
    </source>
</evidence>
<accession>A0ABU1IS20</accession>
<dbReference type="Proteomes" id="UP001185012">
    <property type="component" value="Unassembled WGS sequence"/>
</dbReference>
<protein>
    <submittedName>
        <fullName evidence="6">ATP-binding cassette subfamily F protein 3</fullName>
    </submittedName>
</protein>
<dbReference type="PROSITE" id="PS50893">
    <property type="entry name" value="ABC_TRANSPORTER_2"/>
    <property type="match status" value="2"/>
</dbReference>
<organism evidence="6 7">
    <name type="scientific">Desmospora profundinema</name>
    <dbReference type="NCBI Taxonomy" id="1571184"/>
    <lineage>
        <taxon>Bacteria</taxon>
        <taxon>Bacillati</taxon>
        <taxon>Bacillota</taxon>
        <taxon>Bacilli</taxon>
        <taxon>Bacillales</taxon>
        <taxon>Thermoactinomycetaceae</taxon>
        <taxon>Desmospora</taxon>
    </lineage>
</organism>
<feature type="coiled-coil region" evidence="3">
    <location>
        <begin position="253"/>
        <end position="280"/>
    </location>
</feature>
<evidence type="ECO:0000256" key="2">
    <source>
        <dbReference type="ARBA" id="ARBA00022840"/>
    </source>
</evidence>
<keyword evidence="7" id="KW-1185">Reference proteome</keyword>
<sequence length="637" mass="73200">MSILQVRNIHKSFGGTVVLDGVQLQVEEKERVGLIGPNGAGKSTLLKIITGRLAADEGEIAIPKSARIGYLAQEYEADSAGTVWDEVMQAFTGLREQEERLRTMEAQMGDEAVLADPDRYQSIMDQYARLQEAFEREGGYDHEARAKGALNGLGLGAVDWKATPVRSLSGGQKTRLALARLLLEQPDLIILDEPTNYLDMDALSWLEHTLESYPHAVLVVSHDRYFLDRIVTVIFEVDRNRITRYPGNYTDYIRQREERLAQWAKEYEQQQAEIKRMEDFVQRNLARASTTKRAQSRRKALERMEKLEQPPSERSRAAIRFETRTRTGKEVLITDGLTAGYRVGRPLIQPVNLRLERGDRVALVGPNGAGKSTLLKTLADRLPPLSGTLRWGTGVELDYYDQEQEELRMEATVLDEVWDAHPRLDQTQVRSYLGQFLFSGDAVFKQVKDLSGGEKARLSLVKRLLNRSNVLLMDEPTNHLDMDSKERLEEALEGFDGTLLFVSHDRYLINRLANRIWEVRDGTIYFHEGNYESFQEQVREREQAKTETASSRSEPSHRESVRDQRQREREARRLQREAEELEREIEQLETEIAHIEEELCKPEIYSHPEKNLPLQEQLAERQQTLSAKTERWAEIAE</sequence>
<dbReference type="EMBL" id="JAVDQG010000010">
    <property type="protein sequence ID" value="MDR6227528.1"/>
    <property type="molecule type" value="Genomic_DNA"/>
</dbReference>
<feature type="domain" description="ABC transporter" evidence="5">
    <location>
        <begin position="4"/>
        <end position="264"/>
    </location>
</feature>
<feature type="region of interest" description="Disordered" evidence="4">
    <location>
        <begin position="536"/>
        <end position="573"/>
    </location>
</feature>
<dbReference type="InterPro" id="IPR003593">
    <property type="entry name" value="AAA+_ATPase"/>
</dbReference>
<dbReference type="InterPro" id="IPR032524">
    <property type="entry name" value="ABC_tran_C"/>
</dbReference>
<feature type="compositionally biased region" description="Basic and acidic residues" evidence="4">
    <location>
        <begin position="628"/>
        <end position="637"/>
    </location>
</feature>
<gene>
    <name evidence="6" type="ORF">JOE21_003551</name>
</gene>
<dbReference type="SUPFAM" id="SSF52540">
    <property type="entry name" value="P-loop containing nucleoside triphosphate hydrolases"/>
    <property type="match status" value="2"/>
</dbReference>
<name>A0ABU1IS20_9BACL</name>
<dbReference type="InterPro" id="IPR003439">
    <property type="entry name" value="ABC_transporter-like_ATP-bd"/>
</dbReference>
<dbReference type="PANTHER" id="PTHR42855:SF2">
    <property type="entry name" value="DRUG RESISTANCE ABC TRANSPORTER,ATP-BINDING PROTEIN"/>
    <property type="match status" value="1"/>
</dbReference>
<feature type="domain" description="ABC transporter" evidence="5">
    <location>
        <begin position="319"/>
        <end position="546"/>
    </location>
</feature>
<dbReference type="InterPro" id="IPR027417">
    <property type="entry name" value="P-loop_NTPase"/>
</dbReference>